<proteinExistence type="predicted"/>
<organism evidence="1 2">
    <name type="scientific">Byssochlamys spectabilis</name>
    <name type="common">Paecilomyces variotii</name>
    <dbReference type="NCBI Taxonomy" id="264951"/>
    <lineage>
        <taxon>Eukaryota</taxon>
        <taxon>Fungi</taxon>
        <taxon>Dikarya</taxon>
        <taxon>Ascomycota</taxon>
        <taxon>Pezizomycotina</taxon>
        <taxon>Eurotiomycetes</taxon>
        <taxon>Eurotiomycetidae</taxon>
        <taxon>Eurotiales</taxon>
        <taxon>Thermoascaceae</taxon>
        <taxon>Paecilomyces</taxon>
    </lineage>
</organism>
<reference evidence="1 2" key="1">
    <citation type="journal article" date="2018" name="Front. Microbiol.">
        <title>Genomic and genetic insights into a cosmopolitan fungus, Paecilomyces variotii (Eurotiales).</title>
        <authorList>
            <person name="Urquhart A.S."/>
            <person name="Mondo S.J."/>
            <person name="Makela M.R."/>
            <person name="Hane J.K."/>
            <person name="Wiebenga A."/>
            <person name="He G."/>
            <person name="Mihaltcheva S."/>
            <person name="Pangilinan J."/>
            <person name="Lipzen A."/>
            <person name="Barry K."/>
            <person name="de Vries R.P."/>
            <person name="Grigoriev I.V."/>
            <person name="Idnurm A."/>
        </authorList>
    </citation>
    <scope>NUCLEOTIDE SEQUENCE [LARGE SCALE GENOMIC DNA]</scope>
    <source>
        <strain evidence="1 2">CBS 101075</strain>
    </source>
</reference>
<comment type="caution">
    <text evidence="1">The sequence shown here is derived from an EMBL/GenBank/DDBJ whole genome shotgun (WGS) entry which is preliminary data.</text>
</comment>
<keyword evidence="2" id="KW-1185">Reference proteome</keyword>
<evidence type="ECO:0000313" key="1">
    <source>
        <dbReference type="EMBL" id="RWQ92237.1"/>
    </source>
</evidence>
<evidence type="ECO:0000313" key="2">
    <source>
        <dbReference type="Proteomes" id="UP000283841"/>
    </source>
</evidence>
<sequence>MAGAEIWSALPDLKKRPGFGTGPSREPYYLSTDQISPWRDFYHLVRQQSVQHYGIPRALPPTVQSEQYIVGNENGEFSRLVQHISEALSVTLRSMNLAFGDPQAGTCTLGDDPGPVPDVTIQCYGNPGEIRVVGEVKTYWTTDLKKMKKAEFARLLGQLARYMDDYETAYGFFTTYQQTVFLKRSHTFTFQVSPVVYHRTILTPRFEDVSLKECLFFIATIAAGNSWQSTRRVGELLTMGTWTAQSPVIFSETGISLTSESYSG</sequence>
<accession>A0A443HKE5</accession>
<dbReference type="Proteomes" id="UP000283841">
    <property type="component" value="Unassembled WGS sequence"/>
</dbReference>
<dbReference type="GeneID" id="39602462"/>
<dbReference type="RefSeq" id="XP_028481882.1">
    <property type="nucleotide sequence ID" value="XM_028633185.1"/>
</dbReference>
<dbReference type="EMBL" id="RCNU01000014">
    <property type="protein sequence ID" value="RWQ92237.1"/>
    <property type="molecule type" value="Genomic_DNA"/>
</dbReference>
<gene>
    <name evidence="1" type="ORF">C8Q69DRAFT_510351</name>
</gene>
<evidence type="ECO:0008006" key="3">
    <source>
        <dbReference type="Google" id="ProtNLM"/>
    </source>
</evidence>
<name>A0A443HKE5_BYSSP</name>
<dbReference type="VEuPathDB" id="FungiDB:C8Q69DRAFT_510351"/>
<protein>
    <recommendedName>
        <fullName evidence="3">Fungal-type protein kinase domain-containing protein</fullName>
    </recommendedName>
</protein>
<dbReference type="AlphaFoldDB" id="A0A443HKE5"/>